<organism evidence="14 15">
    <name type="scientific">Halomonas cupida</name>
    <dbReference type="NCBI Taxonomy" id="44933"/>
    <lineage>
        <taxon>Bacteria</taxon>
        <taxon>Pseudomonadati</taxon>
        <taxon>Pseudomonadota</taxon>
        <taxon>Gammaproteobacteria</taxon>
        <taxon>Oceanospirillales</taxon>
        <taxon>Halomonadaceae</taxon>
        <taxon>Halomonas</taxon>
    </lineage>
</organism>
<feature type="transmembrane region" description="Helical" evidence="10">
    <location>
        <begin position="98"/>
        <end position="119"/>
    </location>
</feature>
<name>A0A1M7MQP8_9GAMM</name>
<reference evidence="14 15" key="1">
    <citation type="submission" date="2016-11" db="EMBL/GenBank/DDBJ databases">
        <authorList>
            <person name="Jaros S."/>
            <person name="Januszkiewicz K."/>
            <person name="Wedrychowicz H."/>
        </authorList>
    </citation>
    <scope>NUCLEOTIDE SEQUENCE [LARGE SCALE GENOMIC DNA]</scope>
    <source>
        <strain evidence="14 15">DSM 4740</strain>
    </source>
</reference>
<dbReference type="GO" id="GO:0005886">
    <property type="term" value="C:plasma membrane"/>
    <property type="evidence" value="ECO:0007669"/>
    <property type="project" value="UniProtKB-SubCell"/>
</dbReference>
<dbReference type="Pfam" id="PF06750">
    <property type="entry name" value="A24_N_bact"/>
    <property type="match status" value="1"/>
</dbReference>
<evidence type="ECO:0000313" key="14">
    <source>
        <dbReference type="EMBL" id="SHM93383.1"/>
    </source>
</evidence>
<dbReference type="GO" id="GO:0032259">
    <property type="term" value="P:methylation"/>
    <property type="evidence" value="ECO:0007669"/>
    <property type="project" value="UniProtKB-KW"/>
</dbReference>
<evidence type="ECO:0000256" key="10">
    <source>
        <dbReference type="SAM" id="Phobius"/>
    </source>
</evidence>
<proteinExistence type="inferred from homology"/>
<reference evidence="13 16" key="2">
    <citation type="submission" date="2019-07" db="EMBL/GenBank/DDBJ databases">
        <title>Whole genome shotgun sequence of Halomonas cupida NBRC 102219.</title>
        <authorList>
            <person name="Hosoyama A."/>
            <person name="Uohara A."/>
            <person name="Ohji S."/>
            <person name="Ichikawa N."/>
        </authorList>
    </citation>
    <scope>NUCLEOTIDE SEQUENCE [LARGE SCALE GENOMIC DNA]</scope>
    <source>
        <strain evidence="13 16">NBRC 102219</strain>
    </source>
</reference>
<keyword evidence="3" id="KW-1003">Cell membrane</keyword>
<sequence length="284" mass="30310">MSSDPHAVTVLMFVTALAGLCLGSFLTVVIERLPKMMARQWRSEARAILEPEPNHEPSLSLALPGSHCPQCHHAIAWHDNIPLIGWLKRRGRCAHCHASIGLLYPAIELTAAALAVTLIHVHGMTLSSLMLTGAALTLLALAAIDLRTQLLPDALTLPLLWAGLAHKLLCAPEMLDSAVIGAMVGYGVLWTFAGLFRLITGREGMGHGDFKLLAALGAWLGWEMLPMTLVLAAGSGALVGILSQALIPRLRGQPLPFGPWLAVAGWCGLVAGDTLMASYLSLFY</sequence>
<dbReference type="GO" id="GO:0006465">
    <property type="term" value="P:signal peptide processing"/>
    <property type="evidence" value="ECO:0007669"/>
    <property type="project" value="TreeGrafter"/>
</dbReference>
<comment type="catalytic activity">
    <reaction evidence="9">
        <text>Typically cleaves a -Gly-|-Phe- bond to release an N-terminal, basic peptide of 5-8 residues from type IV prepilin, and then N-methylates the new N-terminal amino group, the methyl donor being S-adenosyl-L-methionine.</text>
        <dbReference type="EC" id="3.4.23.43"/>
    </reaction>
</comment>
<dbReference type="InterPro" id="IPR050882">
    <property type="entry name" value="Prepilin_peptidase/N-MTase"/>
</dbReference>
<keyword evidence="5 9" id="KW-0812">Transmembrane</keyword>
<feature type="transmembrane region" description="Helical" evidence="10">
    <location>
        <begin position="178"/>
        <end position="200"/>
    </location>
</feature>
<keyword evidence="7 10" id="KW-0472">Membrane</keyword>
<dbReference type="EMBL" id="FRCA01000019">
    <property type="protein sequence ID" value="SHM93383.1"/>
    <property type="molecule type" value="Genomic_DNA"/>
</dbReference>
<evidence type="ECO:0000259" key="12">
    <source>
        <dbReference type="Pfam" id="PF06750"/>
    </source>
</evidence>
<evidence type="ECO:0000313" key="15">
    <source>
        <dbReference type="Proteomes" id="UP000184123"/>
    </source>
</evidence>
<comment type="subcellular location">
    <subcellularLocation>
        <location evidence="1">Cell inner membrane</location>
        <topology evidence="1">Multi-pass membrane protein</topology>
    </subcellularLocation>
    <subcellularLocation>
        <location evidence="9">Cell membrane</location>
        <topology evidence="9">Multi-pass membrane protein</topology>
    </subcellularLocation>
</comment>
<evidence type="ECO:0000256" key="9">
    <source>
        <dbReference type="RuleBase" id="RU003794"/>
    </source>
</evidence>
<evidence type="ECO:0000259" key="11">
    <source>
        <dbReference type="Pfam" id="PF01478"/>
    </source>
</evidence>
<evidence type="ECO:0000256" key="6">
    <source>
        <dbReference type="ARBA" id="ARBA00022989"/>
    </source>
</evidence>
<dbReference type="InterPro" id="IPR014032">
    <property type="entry name" value="Peptidase_A24A_bac"/>
</dbReference>
<dbReference type="InterPro" id="IPR010627">
    <property type="entry name" value="Prepilin_pept_A24_N"/>
</dbReference>
<evidence type="ECO:0000256" key="3">
    <source>
        <dbReference type="ARBA" id="ARBA00022475"/>
    </source>
</evidence>
<feature type="transmembrane region" description="Helical" evidence="10">
    <location>
        <begin position="212"/>
        <end position="240"/>
    </location>
</feature>
<dbReference type="PANTHER" id="PTHR30487:SF0">
    <property type="entry name" value="PREPILIN LEADER PEPTIDASE_N-METHYLTRANSFERASE-RELATED"/>
    <property type="match status" value="1"/>
</dbReference>
<dbReference type="PANTHER" id="PTHR30487">
    <property type="entry name" value="TYPE 4 PREPILIN-LIKE PROTEINS LEADER PEPTIDE-PROCESSING ENZYME"/>
    <property type="match status" value="1"/>
</dbReference>
<dbReference type="Gene3D" id="1.20.120.1220">
    <property type="match status" value="1"/>
</dbReference>
<keyword evidence="16" id="KW-1185">Reference proteome</keyword>
<dbReference type="STRING" id="44933.SAMN05660971_04305"/>
<protein>
    <recommendedName>
        <fullName evidence="9">Prepilin leader peptidase/N-methyltransferase</fullName>
        <ecNumber evidence="9">2.1.1.-</ecNumber>
        <ecNumber evidence="9">3.4.23.43</ecNumber>
    </recommendedName>
</protein>
<dbReference type="Proteomes" id="UP000184123">
    <property type="component" value="Unassembled WGS sequence"/>
</dbReference>
<evidence type="ECO:0000313" key="13">
    <source>
        <dbReference type="EMBL" id="GEN25990.1"/>
    </source>
</evidence>
<dbReference type="GO" id="GO:0004190">
    <property type="term" value="F:aspartic-type endopeptidase activity"/>
    <property type="evidence" value="ECO:0007669"/>
    <property type="project" value="UniProtKB-EC"/>
</dbReference>
<feature type="transmembrane region" description="Helical" evidence="10">
    <location>
        <begin position="6"/>
        <end position="30"/>
    </location>
</feature>
<evidence type="ECO:0000256" key="7">
    <source>
        <dbReference type="ARBA" id="ARBA00023136"/>
    </source>
</evidence>
<keyword evidence="6 10" id="KW-1133">Transmembrane helix</keyword>
<dbReference type="EC" id="3.4.23.43" evidence="9"/>
<comment type="function">
    <text evidence="9">Plays an essential role in type IV pili and type II pseudopili formation by proteolytically removing the leader sequence from substrate proteins and subsequently monomethylating the alpha-amino group of the newly exposed N-terminal phenylalanine.</text>
</comment>
<evidence type="ECO:0000256" key="4">
    <source>
        <dbReference type="ARBA" id="ARBA00022519"/>
    </source>
</evidence>
<dbReference type="AlphaFoldDB" id="A0A1M7MQP8"/>
<keyword evidence="9" id="KW-0511">Multifunctional enzyme</keyword>
<accession>A0A1M7MQP8</accession>
<dbReference type="Proteomes" id="UP000321726">
    <property type="component" value="Unassembled WGS sequence"/>
</dbReference>
<dbReference type="EC" id="2.1.1.-" evidence="9"/>
<gene>
    <name evidence="13" type="primary">gspO</name>
    <name evidence="13" type="ORF">HCU01_39390</name>
    <name evidence="14" type="ORF">SAMN05660971_04305</name>
</gene>
<dbReference type="PRINTS" id="PR00864">
    <property type="entry name" value="PREPILNPTASE"/>
</dbReference>
<feature type="transmembrane region" description="Helical" evidence="10">
    <location>
        <begin position="260"/>
        <end position="282"/>
    </location>
</feature>
<keyword evidence="4" id="KW-0997">Cell inner membrane</keyword>
<keyword evidence="9" id="KW-0378">Hydrolase</keyword>
<dbReference type="EMBL" id="BJXU01000181">
    <property type="protein sequence ID" value="GEN25990.1"/>
    <property type="molecule type" value="Genomic_DNA"/>
</dbReference>
<evidence type="ECO:0000313" key="16">
    <source>
        <dbReference type="Proteomes" id="UP000321726"/>
    </source>
</evidence>
<comment type="similarity">
    <text evidence="2 8">Belongs to the peptidase A24 family.</text>
</comment>
<keyword evidence="9" id="KW-0808">Transferase</keyword>
<evidence type="ECO:0000256" key="8">
    <source>
        <dbReference type="RuleBase" id="RU003793"/>
    </source>
</evidence>
<evidence type="ECO:0000256" key="2">
    <source>
        <dbReference type="ARBA" id="ARBA00005801"/>
    </source>
</evidence>
<dbReference type="InterPro" id="IPR000045">
    <property type="entry name" value="Prepilin_IV_endopep_pep"/>
</dbReference>
<evidence type="ECO:0000256" key="5">
    <source>
        <dbReference type="ARBA" id="ARBA00022692"/>
    </source>
</evidence>
<feature type="domain" description="Prepilin type IV endopeptidase peptidase" evidence="11">
    <location>
        <begin position="135"/>
        <end position="241"/>
    </location>
</feature>
<keyword evidence="9" id="KW-0489">Methyltransferase</keyword>
<evidence type="ECO:0000256" key="1">
    <source>
        <dbReference type="ARBA" id="ARBA00004429"/>
    </source>
</evidence>
<dbReference type="Pfam" id="PF01478">
    <property type="entry name" value="Peptidase_A24"/>
    <property type="match status" value="1"/>
</dbReference>
<dbReference type="GO" id="GO:0008168">
    <property type="term" value="F:methyltransferase activity"/>
    <property type="evidence" value="ECO:0007669"/>
    <property type="project" value="UniProtKB-KW"/>
</dbReference>
<feature type="domain" description="Prepilin peptidase A24 N-terminal" evidence="12">
    <location>
        <begin position="18"/>
        <end position="119"/>
    </location>
</feature>
<keyword evidence="9" id="KW-0645">Protease</keyword>